<name>A0ABZ2ACV0_STRNV</name>
<accession>A0ABZ2ACV0</accession>
<organism evidence="1 2">
    <name type="scientific">Streptomyces niveus</name>
    <name type="common">Streptomyces spheroides</name>
    <dbReference type="NCBI Taxonomy" id="193462"/>
    <lineage>
        <taxon>Bacteria</taxon>
        <taxon>Bacillati</taxon>
        <taxon>Actinomycetota</taxon>
        <taxon>Actinomycetes</taxon>
        <taxon>Kitasatosporales</taxon>
        <taxon>Streptomycetaceae</taxon>
        <taxon>Streptomyces</taxon>
    </lineage>
</organism>
<sequence>MSTARHLATIDLLCARPFPAERAGSETGTSGPGYHLAELASGESFWEDDGSRRAREAEQYEAECAALATVLEARWGEPQLFSLWSTRVRGAEGEEIPDPWRELSDGMAHAHLWRIGDRWLAVGVSTQGEEHPFQLLAAVTDIDPP</sequence>
<dbReference type="RefSeq" id="WP_329081222.1">
    <property type="nucleotide sequence ID" value="NZ_CP108849.2"/>
</dbReference>
<evidence type="ECO:0000313" key="1">
    <source>
        <dbReference type="EMBL" id="WUX56517.1"/>
    </source>
</evidence>
<keyword evidence="2" id="KW-1185">Reference proteome</keyword>
<proteinExistence type="predicted"/>
<evidence type="ECO:0000313" key="2">
    <source>
        <dbReference type="Proteomes" id="UP001432209"/>
    </source>
</evidence>
<dbReference type="Proteomes" id="UP001432209">
    <property type="component" value="Chromosome"/>
</dbReference>
<dbReference type="EMBL" id="CP109495">
    <property type="protein sequence ID" value="WUX56517.1"/>
    <property type="molecule type" value="Genomic_DNA"/>
</dbReference>
<dbReference type="GeneID" id="91340252"/>
<reference evidence="1" key="1">
    <citation type="submission" date="2022-10" db="EMBL/GenBank/DDBJ databases">
        <title>The complete genomes of actinobacterial strains from the NBC collection.</title>
        <authorList>
            <person name="Joergensen T.S."/>
            <person name="Alvarez Arevalo M."/>
            <person name="Sterndorff E.B."/>
            <person name="Faurdal D."/>
            <person name="Vuksanovic O."/>
            <person name="Mourched A.-S."/>
            <person name="Charusanti P."/>
            <person name="Shaw S."/>
            <person name="Blin K."/>
            <person name="Weber T."/>
        </authorList>
    </citation>
    <scope>NUCLEOTIDE SEQUENCE</scope>
    <source>
        <strain evidence="1">NBC_01432</strain>
    </source>
</reference>
<gene>
    <name evidence="1" type="ORF">OG442_36120</name>
</gene>
<protein>
    <submittedName>
        <fullName evidence="1">Uncharacterized protein</fullName>
    </submittedName>
</protein>